<dbReference type="Bgee" id="ENSSSAG00000041967">
    <property type="expression patterns" value="Expressed in semen and 9 other cell types or tissues"/>
</dbReference>
<evidence type="ECO:0000256" key="2">
    <source>
        <dbReference type="ARBA" id="ARBA00004651"/>
    </source>
</evidence>
<dbReference type="KEGG" id="sasa:106574552"/>
<keyword evidence="4" id="KW-0796">Tight junction</keyword>
<dbReference type="GO" id="GO:0005923">
    <property type="term" value="C:bicellular tight junction"/>
    <property type="evidence" value="ECO:0007669"/>
    <property type="project" value="UniProtKB-SubCell"/>
</dbReference>
<keyword evidence="12" id="KW-1185">Reference proteome</keyword>
<organism evidence="12 13">
    <name type="scientific">Salmo salar</name>
    <name type="common">Atlantic salmon</name>
    <dbReference type="NCBI Taxonomy" id="8030"/>
    <lineage>
        <taxon>Eukaryota</taxon>
        <taxon>Metazoa</taxon>
        <taxon>Chordata</taxon>
        <taxon>Craniata</taxon>
        <taxon>Vertebrata</taxon>
        <taxon>Euteleostomi</taxon>
        <taxon>Actinopterygii</taxon>
        <taxon>Neopterygii</taxon>
        <taxon>Teleostei</taxon>
        <taxon>Protacanthopterygii</taxon>
        <taxon>Salmoniformes</taxon>
        <taxon>Salmonidae</taxon>
        <taxon>Salmoninae</taxon>
        <taxon>Salmo</taxon>
    </lineage>
</organism>
<feature type="transmembrane region" description="Helical" evidence="11">
    <location>
        <begin position="157"/>
        <end position="177"/>
    </location>
</feature>
<dbReference type="InterPro" id="IPR006187">
    <property type="entry name" value="Claudin"/>
</dbReference>
<dbReference type="GO" id="GO:0005198">
    <property type="term" value="F:structural molecule activity"/>
    <property type="evidence" value="ECO:0007669"/>
    <property type="project" value="InterPro"/>
</dbReference>
<keyword evidence="5" id="KW-1003">Cell membrane</keyword>
<evidence type="ECO:0000256" key="5">
    <source>
        <dbReference type="ARBA" id="ARBA00022475"/>
    </source>
</evidence>
<evidence type="ECO:0000313" key="13">
    <source>
        <dbReference type="RefSeq" id="XP_014005991.1"/>
    </source>
</evidence>
<evidence type="ECO:0000256" key="8">
    <source>
        <dbReference type="ARBA" id="ARBA00022989"/>
    </source>
</evidence>
<dbReference type="PROSITE" id="PS51257">
    <property type="entry name" value="PROKAR_LIPOPROTEIN"/>
    <property type="match status" value="1"/>
</dbReference>
<evidence type="ECO:0000313" key="12">
    <source>
        <dbReference type="Proteomes" id="UP001652741"/>
    </source>
</evidence>
<accession>A0A1S3MS29</accession>
<evidence type="ECO:0000256" key="10">
    <source>
        <dbReference type="SAM" id="MobiDB-lite"/>
    </source>
</evidence>
<protein>
    <submittedName>
        <fullName evidence="13">Claudin-10 isoform X1</fullName>
    </submittedName>
</protein>
<dbReference type="RefSeq" id="XP_014005991.1">
    <property type="nucleotide sequence ID" value="XM_014150516.2"/>
</dbReference>
<dbReference type="PaxDb" id="8030-ENSSSAP00000035037"/>
<evidence type="ECO:0000256" key="3">
    <source>
        <dbReference type="ARBA" id="ARBA00008295"/>
    </source>
</evidence>
<evidence type="ECO:0000256" key="7">
    <source>
        <dbReference type="ARBA" id="ARBA00022949"/>
    </source>
</evidence>
<keyword evidence="8 11" id="KW-1133">Transmembrane helix</keyword>
<dbReference type="GO" id="GO:0005886">
    <property type="term" value="C:plasma membrane"/>
    <property type="evidence" value="ECO:0007669"/>
    <property type="project" value="UniProtKB-SubCell"/>
</dbReference>
<comment type="subcellular location">
    <subcellularLocation>
        <location evidence="1">Cell junction</location>
        <location evidence="1">Tight junction</location>
    </subcellularLocation>
    <subcellularLocation>
        <location evidence="2">Cell membrane</location>
        <topology evidence="2">Multi-pass membrane protein</topology>
    </subcellularLocation>
</comment>
<reference evidence="13" key="1">
    <citation type="submission" date="2025-08" db="UniProtKB">
        <authorList>
            <consortium name="RefSeq"/>
        </authorList>
    </citation>
    <scope>IDENTIFICATION</scope>
</reference>
<feature type="region of interest" description="Disordered" evidence="10">
    <location>
        <begin position="280"/>
        <end position="363"/>
    </location>
</feature>
<evidence type="ECO:0000256" key="4">
    <source>
        <dbReference type="ARBA" id="ARBA00022427"/>
    </source>
</evidence>
<dbReference type="STRING" id="8030.ENSSSAP00000035037"/>
<keyword evidence="6 11" id="KW-0812">Transmembrane</keyword>
<name>A0A1S3MS29_SALSA</name>
<gene>
    <name evidence="13" type="primary">LOC106574552</name>
</gene>
<dbReference type="PROSITE" id="PS01346">
    <property type="entry name" value="CLAUDIN"/>
    <property type="match status" value="1"/>
</dbReference>
<feature type="transmembrane region" description="Helical" evidence="11">
    <location>
        <begin position="7"/>
        <end position="27"/>
    </location>
</feature>
<dbReference type="InterPro" id="IPR004031">
    <property type="entry name" value="PMP22/EMP/MP20/Claudin"/>
</dbReference>
<proteinExistence type="inferred from homology"/>
<dbReference type="GeneID" id="106574552"/>
<evidence type="ECO:0000256" key="6">
    <source>
        <dbReference type="ARBA" id="ARBA00022692"/>
    </source>
</evidence>
<evidence type="ECO:0000256" key="11">
    <source>
        <dbReference type="SAM" id="Phobius"/>
    </source>
</evidence>
<feature type="transmembrane region" description="Helical" evidence="11">
    <location>
        <begin position="86"/>
        <end position="110"/>
    </location>
</feature>
<keyword evidence="7" id="KW-0965">Cell junction</keyword>
<dbReference type="PANTHER" id="PTHR12002">
    <property type="entry name" value="CLAUDIN"/>
    <property type="match status" value="1"/>
</dbReference>
<dbReference type="OrthoDB" id="8909271at2759"/>
<feature type="compositionally biased region" description="Low complexity" evidence="10">
    <location>
        <begin position="302"/>
        <end position="348"/>
    </location>
</feature>
<comment type="similarity">
    <text evidence="3">Belongs to the claudin family.</text>
</comment>
<dbReference type="Pfam" id="PF00822">
    <property type="entry name" value="PMP22_Claudin"/>
    <property type="match status" value="1"/>
</dbReference>
<keyword evidence="9 11" id="KW-0472">Membrane</keyword>
<sequence>MKIRVMQIWGFLMTVLGWIFVACTMAMEGWKVTSIGGMGGSAVIKVAWYWSNLWKACFTDSTSVTNCQDFPVLWSVDNHIQIVRGLLMGALSVGMLGFVLSLIGMECTFLGGKDKAKHRKLFTGGVCHIISGKHILSGDFSLCESNLVDARCSRLRVADCLTSSYAGFLAASGYAVYAKYVSGEYFNPYFDGLKFDLGTPLFLGWVGSAFHMTGGWFYLVSVCKLLCGDKSKTIVIPELPEVERDQAKSTTAQYPVSPITSKIMVSSASKISSKAAHSDVSAISSKSGQSGRASKSERSGRSSKSVQSSKSAGGSFTSGRSSRSRSHGSVDSEVSSGSSSTVSSLSSGSRRRERKPFIKNSYI</sequence>
<feature type="transmembrane region" description="Helical" evidence="11">
    <location>
        <begin position="197"/>
        <end position="220"/>
    </location>
</feature>
<evidence type="ECO:0000256" key="1">
    <source>
        <dbReference type="ARBA" id="ARBA00004435"/>
    </source>
</evidence>
<dbReference type="AlphaFoldDB" id="A0A1S3MS29"/>
<dbReference type="Proteomes" id="UP001652741">
    <property type="component" value="Chromosome ssa16"/>
</dbReference>
<evidence type="ECO:0000256" key="9">
    <source>
        <dbReference type="ARBA" id="ARBA00023136"/>
    </source>
</evidence>
<dbReference type="Gene3D" id="1.20.140.150">
    <property type="match status" value="1"/>
</dbReference>
<dbReference type="InterPro" id="IPR017974">
    <property type="entry name" value="Claudin_CS"/>
</dbReference>